<evidence type="ECO:0000256" key="12">
    <source>
        <dbReference type="ARBA" id="ARBA00077531"/>
    </source>
</evidence>
<dbReference type="FunFam" id="3.30.60.190:FF:000001">
    <property type="entry name" value="box C/D snoRNA protein 1"/>
    <property type="match status" value="1"/>
</dbReference>
<evidence type="ECO:0000256" key="6">
    <source>
        <dbReference type="ARBA" id="ARBA00022833"/>
    </source>
</evidence>
<dbReference type="GO" id="GO:0070761">
    <property type="term" value="C:pre-snoRNP complex"/>
    <property type="evidence" value="ECO:0007669"/>
    <property type="project" value="TreeGrafter"/>
</dbReference>
<dbReference type="Proteomes" id="UP000635477">
    <property type="component" value="Unassembled WGS sequence"/>
</dbReference>
<dbReference type="EMBL" id="JABEYC010000608">
    <property type="protein sequence ID" value="KAF4975750.1"/>
    <property type="molecule type" value="Genomic_DNA"/>
</dbReference>
<evidence type="ECO:0000313" key="17">
    <source>
        <dbReference type="Proteomes" id="UP000635477"/>
    </source>
</evidence>
<evidence type="ECO:0000256" key="14">
    <source>
        <dbReference type="SAM" id="MobiDB-lite"/>
    </source>
</evidence>
<dbReference type="InterPro" id="IPR051639">
    <property type="entry name" value="BCD1"/>
</dbReference>
<reference evidence="16" key="2">
    <citation type="submission" date="2020-05" db="EMBL/GenBank/DDBJ databases">
        <authorList>
            <person name="Kim H.-S."/>
            <person name="Proctor R.H."/>
            <person name="Brown D.W."/>
        </authorList>
    </citation>
    <scope>NUCLEOTIDE SEQUENCE</scope>
    <source>
        <strain evidence="16">NRRL 22465</strain>
    </source>
</reference>
<dbReference type="InterPro" id="IPR007529">
    <property type="entry name" value="Znf_HIT"/>
</dbReference>
<evidence type="ECO:0000313" key="16">
    <source>
        <dbReference type="EMBL" id="KAF4975750.1"/>
    </source>
</evidence>
<keyword evidence="3" id="KW-0597">Phosphoprotein</keyword>
<sequence>MADPLLTSLCGICHISTPKYKCPRCNIRTCSLACIKKHKAWSECTGERDATAYVPPSKLRTPAGVDHDYNFLHGIERSVERTEKLLVEERALVQEEELRPQTVQEVKWKPGRDGRKRKVLVTRVLREAKGRVFERFLAQRLKKLNISIMCAPTGMARQKENHTTLNRRTGRINWQVEWMTFEDAQDGEPRKKRALSKIMDDMPLYQAYHTLLEEQQKAKGQQVKRASRPGQDGQLQDPSTWAWSAGSFALQDPFTGAWSTHHDTDPGMWPSEELEAQKKRFTFLLAKFRTPSDKPSVVTKLGPESCLRDILRDTRVLEFPTIWVLNHDQGLPVCFMLGAKDEAPAAQGGNKRKNPPGKKGPGKPNKKMRNGGKDMEEGEVKSDDEGDGSQIKGVALEAGDVIAEQSLGEDDDEDDETSSSGSDSD</sequence>
<evidence type="ECO:0000256" key="9">
    <source>
        <dbReference type="ARBA" id="ARBA00049654"/>
    </source>
</evidence>
<feature type="compositionally biased region" description="Basic and acidic residues" evidence="14">
    <location>
        <begin position="371"/>
        <end position="383"/>
    </location>
</feature>
<comment type="caution">
    <text evidence="16">The sequence shown here is derived from an EMBL/GenBank/DDBJ whole genome shotgun (WGS) entry which is preliminary data.</text>
</comment>
<keyword evidence="1" id="KW-1017">Isopeptide bond</keyword>
<dbReference type="PANTHER" id="PTHR13483:SF11">
    <property type="entry name" value="ZINC FINGER HIT DOMAIN-CONTAINING PROTEIN 3"/>
    <property type="match status" value="1"/>
</dbReference>
<evidence type="ECO:0000259" key="15">
    <source>
        <dbReference type="PROSITE" id="PS51083"/>
    </source>
</evidence>
<keyword evidence="7" id="KW-0832">Ubl conjugation</keyword>
<comment type="similarity">
    <text evidence="9">Belongs to the BCD1 family.</text>
</comment>
<keyword evidence="4" id="KW-0479">Metal-binding</keyword>
<feature type="compositionally biased region" description="Acidic residues" evidence="14">
    <location>
        <begin position="407"/>
        <end position="417"/>
    </location>
</feature>
<keyword evidence="6" id="KW-0862">Zinc</keyword>
<reference evidence="16" key="1">
    <citation type="journal article" date="2020" name="BMC Genomics">
        <title>Correction to: Identification and distribution of gene clusters required for synthesis of sphingolipid metabolism inhibitors in diverse species of the filamentous fungus Fusarium.</title>
        <authorList>
            <person name="Kim H.S."/>
            <person name="Lohmar J.M."/>
            <person name="Busman M."/>
            <person name="Brown D.W."/>
            <person name="Naumann T.A."/>
            <person name="Divon H.H."/>
            <person name="Lysoe E."/>
            <person name="Uhlig S."/>
            <person name="Proctor R.H."/>
        </authorList>
    </citation>
    <scope>NUCLEOTIDE SEQUENCE</scope>
    <source>
        <strain evidence="16">NRRL 22465</strain>
    </source>
</reference>
<evidence type="ECO:0000256" key="7">
    <source>
        <dbReference type="ARBA" id="ARBA00022843"/>
    </source>
</evidence>
<feature type="region of interest" description="Disordered" evidence="14">
    <location>
        <begin position="216"/>
        <end position="238"/>
    </location>
</feature>
<dbReference type="Pfam" id="PF25790">
    <property type="entry name" value="BCD1"/>
    <property type="match status" value="1"/>
</dbReference>
<evidence type="ECO:0000256" key="10">
    <source>
        <dbReference type="ARBA" id="ARBA00061949"/>
    </source>
</evidence>
<evidence type="ECO:0000256" key="4">
    <source>
        <dbReference type="ARBA" id="ARBA00022723"/>
    </source>
</evidence>
<comment type="function">
    <text evidence="8">Required for box C/D snoRNAs accumulation involved in snoRNA processing, snoRNA transport to the nucleolus and ribosome biogenesis.</text>
</comment>
<evidence type="ECO:0000256" key="2">
    <source>
        <dbReference type="ARBA" id="ARBA00022517"/>
    </source>
</evidence>
<accession>A0A8H4UFQ9</accession>
<dbReference type="CDD" id="cd23023">
    <property type="entry name" value="zf-HIT_BCD1"/>
    <property type="match status" value="1"/>
</dbReference>
<dbReference type="GO" id="GO:0000492">
    <property type="term" value="P:box C/D snoRNP assembly"/>
    <property type="evidence" value="ECO:0007669"/>
    <property type="project" value="TreeGrafter"/>
</dbReference>
<dbReference type="InterPro" id="IPR057721">
    <property type="entry name" value="BCD1_alpha/beta"/>
</dbReference>
<evidence type="ECO:0000256" key="8">
    <source>
        <dbReference type="ARBA" id="ARBA00049598"/>
    </source>
</evidence>
<evidence type="ECO:0000256" key="11">
    <source>
        <dbReference type="ARBA" id="ARBA00068630"/>
    </source>
</evidence>
<dbReference type="GO" id="GO:0008270">
    <property type="term" value="F:zinc ion binding"/>
    <property type="evidence" value="ECO:0007669"/>
    <property type="project" value="UniProtKB-UniRule"/>
</dbReference>
<keyword evidence="5 13" id="KW-0863">Zinc-finger</keyword>
<feature type="compositionally biased region" description="Basic residues" evidence="14">
    <location>
        <begin position="350"/>
        <end position="370"/>
    </location>
</feature>
<evidence type="ECO:0000256" key="5">
    <source>
        <dbReference type="ARBA" id="ARBA00022771"/>
    </source>
</evidence>
<dbReference type="GO" id="GO:0000463">
    <property type="term" value="P:maturation of LSU-rRNA from tricistronic rRNA transcript (SSU-rRNA, 5.8S rRNA, LSU-rRNA)"/>
    <property type="evidence" value="ECO:0007669"/>
    <property type="project" value="TreeGrafter"/>
</dbReference>
<dbReference type="Pfam" id="PF04438">
    <property type="entry name" value="zf-HIT"/>
    <property type="match status" value="1"/>
</dbReference>
<dbReference type="GO" id="GO:0005634">
    <property type="term" value="C:nucleus"/>
    <property type="evidence" value="ECO:0007669"/>
    <property type="project" value="TreeGrafter"/>
</dbReference>
<keyword evidence="2" id="KW-0690">Ribosome biogenesis</keyword>
<keyword evidence="17" id="KW-1185">Reference proteome</keyword>
<feature type="domain" description="HIT-type" evidence="15">
    <location>
        <begin position="10"/>
        <end position="44"/>
    </location>
</feature>
<feature type="region of interest" description="Disordered" evidence="14">
    <location>
        <begin position="344"/>
        <end position="425"/>
    </location>
</feature>
<organism evidence="16 17">
    <name type="scientific">Fusarium zealandicum</name>
    <dbReference type="NCBI Taxonomy" id="1053134"/>
    <lineage>
        <taxon>Eukaryota</taxon>
        <taxon>Fungi</taxon>
        <taxon>Dikarya</taxon>
        <taxon>Ascomycota</taxon>
        <taxon>Pezizomycotina</taxon>
        <taxon>Sordariomycetes</taxon>
        <taxon>Hypocreomycetidae</taxon>
        <taxon>Hypocreales</taxon>
        <taxon>Nectriaceae</taxon>
        <taxon>Fusarium</taxon>
        <taxon>Fusarium staphyleae species complex</taxon>
    </lineage>
</organism>
<protein>
    <recommendedName>
        <fullName evidence="11">Box C/D snoRNA protein 1</fullName>
    </recommendedName>
    <alternativeName>
        <fullName evidence="12">Zinc finger HIT domain-containing protein 6</fullName>
    </alternativeName>
</protein>
<dbReference type="PROSITE" id="PS51083">
    <property type="entry name" value="ZF_HIT"/>
    <property type="match status" value="1"/>
</dbReference>
<evidence type="ECO:0000256" key="1">
    <source>
        <dbReference type="ARBA" id="ARBA00022499"/>
    </source>
</evidence>
<comment type="subunit">
    <text evidence="10">Interacts with FBL, SNU13, NOP58, NUFIP1, RUVBL1, RUVBL2 and TAF9. Interacts (via HIT-type zinc finger) with the RUVBL1/RUVBL2 complex in the presence of ADP.</text>
</comment>
<evidence type="ECO:0000256" key="13">
    <source>
        <dbReference type="PROSITE-ProRule" id="PRU00453"/>
    </source>
</evidence>
<dbReference type="SUPFAM" id="SSF144232">
    <property type="entry name" value="HIT/MYND zinc finger-like"/>
    <property type="match status" value="1"/>
</dbReference>
<proteinExistence type="inferred from homology"/>
<gene>
    <name evidence="16" type="ORF">FZEAL_7500</name>
</gene>
<dbReference type="Gene3D" id="3.30.60.190">
    <property type="match status" value="1"/>
</dbReference>
<dbReference type="GO" id="GO:0048254">
    <property type="term" value="P:snoRNA localization"/>
    <property type="evidence" value="ECO:0007669"/>
    <property type="project" value="TreeGrafter"/>
</dbReference>
<dbReference type="OrthoDB" id="272357at2759"/>
<dbReference type="PANTHER" id="PTHR13483">
    <property type="entry name" value="BOX C_D SNORNA PROTEIN 1-RELATED"/>
    <property type="match status" value="1"/>
</dbReference>
<evidence type="ECO:0000256" key="3">
    <source>
        <dbReference type="ARBA" id="ARBA00022553"/>
    </source>
</evidence>
<dbReference type="AlphaFoldDB" id="A0A8H4UFQ9"/>
<name>A0A8H4UFQ9_9HYPO</name>